<dbReference type="EC" id="3.1.-.-" evidence="2"/>
<comment type="caution">
    <text evidence="2">The sequence shown here is derived from an EMBL/GenBank/DDBJ whole genome shotgun (WGS) entry which is preliminary data.</text>
</comment>
<name>A0ABW3ISX6_9RHOB</name>
<dbReference type="EMBL" id="JBHTJT010000035">
    <property type="protein sequence ID" value="MFD0981210.1"/>
    <property type="molecule type" value="Genomic_DNA"/>
</dbReference>
<evidence type="ECO:0000256" key="1">
    <source>
        <dbReference type="ARBA" id="ARBA00022801"/>
    </source>
</evidence>
<dbReference type="PANTHER" id="PTHR22946">
    <property type="entry name" value="DIENELACTONE HYDROLASE DOMAIN-CONTAINING PROTEIN-RELATED"/>
    <property type="match status" value="1"/>
</dbReference>
<dbReference type="RefSeq" id="WP_386076060.1">
    <property type="nucleotide sequence ID" value="NZ_JBHTJT010000035.1"/>
</dbReference>
<evidence type="ECO:0000313" key="2">
    <source>
        <dbReference type="EMBL" id="MFD0981210.1"/>
    </source>
</evidence>
<organism evidence="2 3">
    <name type="scientific">Tropicimonas aquimaris</name>
    <dbReference type="NCBI Taxonomy" id="914152"/>
    <lineage>
        <taxon>Bacteria</taxon>
        <taxon>Pseudomonadati</taxon>
        <taxon>Pseudomonadota</taxon>
        <taxon>Alphaproteobacteria</taxon>
        <taxon>Rhodobacterales</taxon>
        <taxon>Roseobacteraceae</taxon>
        <taxon>Tropicimonas</taxon>
    </lineage>
</organism>
<proteinExistence type="predicted"/>
<dbReference type="GO" id="GO:0016787">
    <property type="term" value="F:hydrolase activity"/>
    <property type="evidence" value="ECO:0007669"/>
    <property type="project" value="UniProtKB-KW"/>
</dbReference>
<dbReference type="PANTHER" id="PTHR22946:SF9">
    <property type="entry name" value="POLYKETIDE TRANSFERASE AF380"/>
    <property type="match status" value="1"/>
</dbReference>
<keyword evidence="1 2" id="KW-0378">Hydrolase</keyword>
<keyword evidence="3" id="KW-1185">Reference proteome</keyword>
<dbReference type="Proteomes" id="UP001597108">
    <property type="component" value="Unassembled WGS sequence"/>
</dbReference>
<dbReference type="InterPro" id="IPR050261">
    <property type="entry name" value="FrsA_esterase"/>
</dbReference>
<protein>
    <submittedName>
        <fullName evidence="2">Dienelactone hydrolase family protein</fullName>
        <ecNumber evidence="2">3.1.-.-</ecNumber>
    </submittedName>
</protein>
<dbReference type="Gene3D" id="3.40.50.1820">
    <property type="entry name" value="alpha/beta hydrolase"/>
    <property type="match status" value="1"/>
</dbReference>
<gene>
    <name evidence="2" type="ORF">ACFQ2S_16340</name>
</gene>
<reference evidence="3" key="1">
    <citation type="journal article" date="2019" name="Int. J. Syst. Evol. Microbiol.">
        <title>The Global Catalogue of Microorganisms (GCM) 10K type strain sequencing project: providing services to taxonomists for standard genome sequencing and annotation.</title>
        <authorList>
            <consortium name="The Broad Institute Genomics Platform"/>
            <consortium name="The Broad Institute Genome Sequencing Center for Infectious Disease"/>
            <person name="Wu L."/>
            <person name="Ma J."/>
        </authorList>
    </citation>
    <scope>NUCLEOTIDE SEQUENCE [LARGE SCALE GENOMIC DNA]</scope>
    <source>
        <strain evidence="3">CCUG 60524</strain>
    </source>
</reference>
<dbReference type="SUPFAM" id="SSF53474">
    <property type="entry name" value="alpha/beta-Hydrolases"/>
    <property type="match status" value="1"/>
</dbReference>
<accession>A0ABW3ISX6</accession>
<evidence type="ECO:0000313" key="3">
    <source>
        <dbReference type="Proteomes" id="UP001597108"/>
    </source>
</evidence>
<dbReference type="InterPro" id="IPR029058">
    <property type="entry name" value="AB_hydrolase_fold"/>
</dbReference>
<sequence length="296" mass="31909">MKAPARWGLRWHIWVAGTIAVLGLMLAGNTLSRYFGLLSPAKSPEAVSRMIASYYRVTLPDGTGPWPTALLFSGCDGPRDNMDRWAEALATAGWASVIVDSHGPRGYMDARIWRLICAGQLLTGAERAGDVAVAIEDARAMDGVDPDRLLLLGASHGGWAILDMLALYDRGERPHGLSRWPPSISERGLTGILGAVLFYPYCGAGSQVARFGWTTDVPTLFLLVEGDTIADETSCEDLVARMAAQGNDVTSLVLDGATHGFDQAEKSPFSILEFSPEATRAAQMAVESFLERLSPR</sequence>